<dbReference type="Proteomes" id="UP000028582">
    <property type="component" value="Unassembled WGS sequence"/>
</dbReference>
<protein>
    <submittedName>
        <fullName evidence="1">Uncharacterized protein</fullName>
    </submittedName>
</protein>
<dbReference type="AlphaFoldDB" id="A0A081A453"/>
<evidence type="ECO:0000313" key="2">
    <source>
        <dbReference type="Proteomes" id="UP000028582"/>
    </source>
</evidence>
<gene>
    <name evidence="1" type="ORF">F444_10432</name>
</gene>
<comment type="caution">
    <text evidence="1">The sequence shown here is derived from an EMBL/GenBank/DDBJ whole genome shotgun (WGS) entry which is preliminary data.</text>
</comment>
<dbReference type="EMBL" id="ANJA01001856">
    <property type="protein sequence ID" value="ETO73664.1"/>
    <property type="molecule type" value="Genomic_DNA"/>
</dbReference>
<proteinExistence type="predicted"/>
<name>A0A081A453_PHYNI</name>
<evidence type="ECO:0000313" key="1">
    <source>
        <dbReference type="EMBL" id="ETO73664.1"/>
    </source>
</evidence>
<sequence>MWFSSLRQKLQLLIIVFFIFVAFAASDAAWMPWATLVIFLTMLLMTDLLFLNEGDFKFDPDYKNWARAVDPKY</sequence>
<reference evidence="1 2" key="1">
    <citation type="submission" date="2013-11" db="EMBL/GenBank/DDBJ databases">
        <title>The Genome Sequence of Phytophthora parasitica P1976.</title>
        <authorList>
            <consortium name="The Broad Institute Genomics Platform"/>
            <person name="Russ C."/>
            <person name="Tyler B."/>
            <person name="Panabieres F."/>
            <person name="Shan W."/>
            <person name="Tripathy S."/>
            <person name="Grunwald N."/>
            <person name="Machado M."/>
            <person name="Johnson C.S."/>
            <person name="Walker B."/>
            <person name="Young S."/>
            <person name="Zeng Q."/>
            <person name="Gargeya S."/>
            <person name="Fitzgerald M."/>
            <person name="Haas B."/>
            <person name="Abouelleil A."/>
            <person name="Allen A.W."/>
            <person name="Alvarado L."/>
            <person name="Arachchi H.M."/>
            <person name="Berlin A.M."/>
            <person name="Chapman S.B."/>
            <person name="Gainer-Dewar J."/>
            <person name="Goldberg J."/>
            <person name="Griggs A."/>
            <person name="Gujja S."/>
            <person name="Hansen M."/>
            <person name="Howarth C."/>
            <person name="Imamovic A."/>
            <person name="Ireland A."/>
            <person name="Larimer J."/>
            <person name="McCowan C."/>
            <person name="Murphy C."/>
            <person name="Pearson M."/>
            <person name="Poon T.W."/>
            <person name="Priest M."/>
            <person name="Roberts A."/>
            <person name="Saif S."/>
            <person name="Shea T."/>
            <person name="Sisk P."/>
            <person name="Sykes S."/>
            <person name="Wortman J."/>
            <person name="Nusbaum C."/>
            <person name="Birren B."/>
        </authorList>
    </citation>
    <scope>NUCLEOTIDE SEQUENCE [LARGE SCALE GENOMIC DNA]</scope>
    <source>
        <strain evidence="1 2">P1976</strain>
    </source>
</reference>
<accession>A0A081A453</accession>
<organism evidence="1 2">
    <name type="scientific">Phytophthora nicotianae P1976</name>
    <dbReference type="NCBI Taxonomy" id="1317066"/>
    <lineage>
        <taxon>Eukaryota</taxon>
        <taxon>Sar</taxon>
        <taxon>Stramenopiles</taxon>
        <taxon>Oomycota</taxon>
        <taxon>Peronosporomycetes</taxon>
        <taxon>Peronosporales</taxon>
        <taxon>Peronosporaceae</taxon>
        <taxon>Phytophthora</taxon>
    </lineage>
</organism>